<keyword evidence="1" id="KW-0489">Methyltransferase</keyword>
<dbReference type="Proteomes" id="UP000197446">
    <property type="component" value="Unassembled WGS sequence"/>
</dbReference>
<dbReference type="EMBL" id="NISI01000006">
    <property type="protein sequence ID" value="OWR03304.1"/>
    <property type="molecule type" value="Genomic_DNA"/>
</dbReference>
<comment type="caution">
    <text evidence="1">The sequence shown here is derived from an EMBL/GenBank/DDBJ whole genome shotgun (WGS) entry which is preliminary data.</text>
</comment>
<dbReference type="GO" id="GO:0032259">
    <property type="term" value="P:methylation"/>
    <property type="evidence" value="ECO:0007669"/>
    <property type="project" value="UniProtKB-KW"/>
</dbReference>
<gene>
    <name evidence="1" type="ORF">CDO81_15350</name>
</gene>
<dbReference type="GO" id="GO:0008168">
    <property type="term" value="F:methyltransferase activity"/>
    <property type="evidence" value="ECO:0007669"/>
    <property type="project" value="UniProtKB-KW"/>
</dbReference>
<name>A0A254N6V9_9BURK</name>
<reference evidence="1 2" key="1">
    <citation type="journal article" date="2007" name="Int. J. Syst. Evol. Microbiol.">
        <title>Description of Pelomonas aquatica sp. nov. and Pelomonas puraquae sp. nov., isolated from industrial and haemodialysis water.</title>
        <authorList>
            <person name="Gomila M."/>
            <person name="Bowien B."/>
            <person name="Falsen E."/>
            <person name="Moore E.R."/>
            <person name="Lalucat J."/>
        </authorList>
    </citation>
    <scope>NUCLEOTIDE SEQUENCE [LARGE SCALE GENOMIC DNA]</scope>
    <source>
        <strain evidence="1 2">CCUG 52769</strain>
    </source>
</reference>
<proteinExistence type="predicted"/>
<protein>
    <submittedName>
        <fullName evidence="1">Methyltransferase</fullName>
    </submittedName>
</protein>
<accession>A0A254N6V9</accession>
<dbReference type="OrthoDB" id="3364990at2"/>
<sequence length="318" mass="34985">MQALQGFEVPMASALLSNSVGNYLLDAIATGEVRALQQLALDGSLAAGKPFIYNGHFYGKGFGANNKSRGLTLTEKLDDPLEGKKLVIEFSKNGLLNDTAYSRMSGSTRLFVYAYVAEITDDTVRGIPFAIGDLVTHTPGMSLPFASSLQLLPTSIDQFSRMDPHWMPSKTEFERMREVPEQKVKETIAGMLGELHVPADWGGEESDLFSGTLLVDGQRRTGAFLLKGPAKFHPMTMKDLGKNGDQVYRLFNPPADIYVVQHCHTIGPAVRKTVEAFALQRSLVAPCRFMFIDGYDTARLLRAAGEWPAPANRSPRKR</sequence>
<dbReference type="AlphaFoldDB" id="A0A254N6V9"/>
<keyword evidence="2" id="KW-1185">Reference proteome</keyword>
<keyword evidence="1" id="KW-0808">Transferase</keyword>
<evidence type="ECO:0000313" key="1">
    <source>
        <dbReference type="EMBL" id="OWR03304.1"/>
    </source>
</evidence>
<evidence type="ECO:0000313" key="2">
    <source>
        <dbReference type="Proteomes" id="UP000197446"/>
    </source>
</evidence>
<organism evidence="1 2">
    <name type="scientific">Roseateles puraquae</name>
    <dbReference type="NCBI Taxonomy" id="431059"/>
    <lineage>
        <taxon>Bacteria</taxon>
        <taxon>Pseudomonadati</taxon>
        <taxon>Pseudomonadota</taxon>
        <taxon>Betaproteobacteria</taxon>
        <taxon>Burkholderiales</taxon>
        <taxon>Sphaerotilaceae</taxon>
        <taxon>Roseateles</taxon>
    </lineage>
</organism>